<dbReference type="PANTHER" id="PTHR23225">
    <property type="entry name" value="ZINC FINGER PROTEIN"/>
    <property type="match status" value="1"/>
</dbReference>
<dbReference type="InterPro" id="IPR039970">
    <property type="entry name" value="TF_Grauzone"/>
</dbReference>
<feature type="compositionally biased region" description="Basic residues" evidence="1">
    <location>
        <begin position="220"/>
        <end position="229"/>
    </location>
</feature>
<sequence>MEHSMSYEGFEEQYFSPENPNWFRSSQRFEPVHNLSSMHSTETGYHESHDYSQFRASQHLKQHPGHSPGLSETAYYPPQYTDPYLGPVSPDQAFSSAGHSPQIESGPYSYESRSHGNTLGMASPTPAYEYRDQEPYQQQDYSQASFVNMSDVNHDLPLEFGGERMGVSGFSVSFDSGHTSSEAMDVDMNPYPVEDTYYDLGLRGTEMTPPEEDDLDQGHARAHLPQRKNGRTDRGRKQTPPTNNKQASKPVPKKSKTDRPPTRPSVDNAPPQEASQQAHTRPLICVFGYAGCTTTFGSKNEWKRHVLSQHIMLSYWLCTDIACARANPQSGGTVFNRKDLYTQHVRRMHVPDMYKDAVSNKTHEPGWDRMLRTMQDEAEQKRCEMPIYMECPSAGCNVVFKGTSSWDDRMEHVAKHLATSEPRVVFGGDSDKTLTDWAERPDVNIVRRVGRGDRWELAMPLKTTAKELGSARKVAAPSRLVDSDEDGDGELE</sequence>
<gene>
    <name evidence="2" type="ORF">DNG_00856</name>
</gene>
<evidence type="ECO:0000256" key="1">
    <source>
        <dbReference type="SAM" id="MobiDB-lite"/>
    </source>
</evidence>
<evidence type="ECO:0000313" key="3">
    <source>
        <dbReference type="Proteomes" id="UP001187682"/>
    </source>
</evidence>
<feature type="region of interest" description="Disordered" evidence="1">
    <location>
        <begin position="469"/>
        <end position="492"/>
    </location>
</feature>
<dbReference type="GO" id="GO:0003700">
    <property type="term" value="F:DNA-binding transcription factor activity"/>
    <property type="evidence" value="ECO:0007669"/>
    <property type="project" value="InterPro"/>
</dbReference>
<evidence type="ECO:0000313" key="2">
    <source>
        <dbReference type="EMBL" id="SPN97342.1"/>
    </source>
</evidence>
<feature type="compositionally biased region" description="Acidic residues" evidence="1">
    <location>
        <begin position="483"/>
        <end position="492"/>
    </location>
</feature>
<dbReference type="AlphaFoldDB" id="A0AAE8MQ10"/>
<evidence type="ECO:0008006" key="4">
    <source>
        <dbReference type="Google" id="ProtNLM"/>
    </source>
</evidence>
<reference evidence="2" key="1">
    <citation type="submission" date="2018-03" db="EMBL/GenBank/DDBJ databases">
        <authorList>
            <person name="Guldener U."/>
        </authorList>
    </citation>
    <scope>NUCLEOTIDE SEQUENCE</scope>
</reference>
<feature type="region of interest" description="Disordered" evidence="1">
    <location>
        <begin position="34"/>
        <end position="115"/>
    </location>
</feature>
<dbReference type="Proteomes" id="UP001187682">
    <property type="component" value="Unassembled WGS sequence"/>
</dbReference>
<name>A0AAE8MQ10_9PEZI</name>
<protein>
    <recommendedName>
        <fullName evidence="4">C2H2-type domain-containing protein</fullName>
    </recommendedName>
</protein>
<feature type="compositionally biased region" description="Polar residues" evidence="1">
    <location>
        <begin position="34"/>
        <end position="43"/>
    </location>
</feature>
<comment type="caution">
    <text evidence="2">The sequence shown here is derived from an EMBL/GenBank/DDBJ whole genome shotgun (WGS) entry which is preliminary data.</text>
</comment>
<organism evidence="2 3">
    <name type="scientific">Cephalotrichum gorgonifer</name>
    <dbReference type="NCBI Taxonomy" id="2041049"/>
    <lineage>
        <taxon>Eukaryota</taxon>
        <taxon>Fungi</taxon>
        <taxon>Dikarya</taxon>
        <taxon>Ascomycota</taxon>
        <taxon>Pezizomycotina</taxon>
        <taxon>Sordariomycetes</taxon>
        <taxon>Hypocreomycetidae</taxon>
        <taxon>Microascales</taxon>
        <taxon>Microascaceae</taxon>
        <taxon>Cephalotrichum</taxon>
    </lineage>
</organism>
<accession>A0AAE8MQ10</accession>
<dbReference type="EMBL" id="ONZQ02000001">
    <property type="protein sequence ID" value="SPN97342.1"/>
    <property type="molecule type" value="Genomic_DNA"/>
</dbReference>
<feature type="region of interest" description="Disordered" evidence="1">
    <location>
        <begin position="202"/>
        <end position="278"/>
    </location>
</feature>
<dbReference type="PANTHER" id="PTHR23225:SF2">
    <property type="entry name" value="AT09679P-RELATED"/>
    <property type="match status" value="1"/>
</dbReference>
<feature type="compositionally biased region" description="Polar residues" evidence="1">
    <location>
        <begin position="92"/>
        <end position="103"/>
    </location>
</feature>
<proteinExistence type="predicted"/>
<keyword evidence="3" id="KW-1185">Reference proteome</keyword>